<dbReference type="GO" id="GO:0005886">
    <property type="term" value="C:plasma membrane"/>
    <property type="evidence" value="ECO:0007669"/>
    <property type="project" value="TreeGrafter"/>
</dbReference>
<gene>
    <name evidence="2" type="ORF">H6G03_10510</name>
</gene>
<dbReference type="InterPro" id="IPR029063">
    <property type="entry name" value="SAM-dependent_MTases_sf"/>
</dbReference>
<dbReference type="PANTHER" id="PTHR34009:SF2">
    <property type="entry name" value="PROTEIN STAR"/>
    <property type="match status" value="1"/>
</dbReference>
<dbReference type="GO" id="GO:0008168">
    <property type="term" value="F:methyltransferase activity"/>
    <property type="evidence" value="ECO:0007669"/>
    <property type="project" value="UniProtKB-KW"/>
</dbReference>
<evidence type="ECO:0000313" key="2">
    <source>
        <dbReference type="EMBL" id="MBD2181535.1"/>
    </source>
</evidence>
<dbReference type="InterPro" id="IPR053202">
    <property type="entry name" value="EGF_Rcpt_Signaling_Reg"/>
</dbReference>
<keyword evidence="2" id="KW-0489">Methyltransferase</keyword>
<dbReference type="Gene3D" id="3.40.50.150">
    <property type="entry name" value="Vaccinia Virus protein VP39"/>
    <property type="match status" value="1"/>
</dbReference>
<dbReference type="RefSeq" id="WP_190464343.1">
    <property type="nucleotide sequence ID" value="NZ_JACJPW010000022.1"/>
</dbReference>
<dbReference type="GO" id="GO:0006888">
    <property type="term" value="P:endoplasmic reticulum to Golgi vesicle-mediated transport"/>
    <property type="evidence" value="ECO:0007669"/>
    <property type="project" value="TreeGrafter"/>
</dbReference>
<organism evidence="2 3">
    <name type="scientific">Aerosakkonema funiforme FACHB-1375</name>
    <dbReference type="NCBI Taxonomy" id="2949571"/>
    <lineage>
        <taxon>Bacteria</taxon>
        <taxon>Bacillati</taxon>
        <taxon>Cyanobacteriota</taxon>
        <taxon>Cyanophyceae</taxon>
        <taxon>Oscillatoriophycideae</taxon>
        <taxon>Aerosakkonematales</taxon>
        <taxon>Aerosakkonemataceae</taxon>
        <taxon>Aerosakkonema</taxon>
    </lineage>
</organism>
<dbReference type="Pfam" id="PF05050">
    <property type="entry name" value="Methyltransf_21"/>
    <property type="match status" value="1"/>
</dbReference>
<dbReference type="GO" id="GO:0032259">
    <property type="term" value="P:methylation"/>
    <property type="evidence" value="ECO:0007669"/>
    <property type="project" value="UniProtKB-KW"/>
</dbReference>
<evidence type="ECO:0000313" key="3">
    <source>
        <dbReference type="Proteomes" id="UP000641646"/>
    </source>
</evidence>
<sequence length="235" mass="27544">MIKTSRLKKWLKRSRRRLYEFWGSDRYSRPASSGIDSKLEKYLPNRGFFIEVGANDGFSQSNTYYLERLKGWTGILIEPIPELYRECVRERPNSKVFNCALVAHDYPSATIEMSYGHLMSLVKGSFHSSQAEAGHLEKAKEYYDIEPFVIEVPARTLTSILDELKVTEINFFSLDVEGFELNVLQGLEFSKYQPKYMLIEFLNVQSREAIEAYISKSYEYVEKISKNDYLYRNKR</sequence>
<name>A0A926ZG34_9CYAN</name>
<accession>A0A926ZG34</accession>
<dbReference type="InterPro" id="IPR006342">
    <property type="entry name" value="FkbM_mtfrase"/>
</dbReference>
<dbReference type="NCBIfam" id="TIGR01444">
    <property type="entry name" value="fkbM_fam"/>
    <property type="match status" value="1"/>
</dbReference>
<evidence type="ECO:0000259" key="1">
    <source>
        <dbReference type="Pfam" id="PF05050"/>
    </source>
</evidence>
<dbReference type="SUPFAM" id="SSF53335">
    <property type="entry name" value="S-adenosyl-L-methionine-dependent methyltransferases"/>
    <property type="match status" value="1"/>
</dbReference>
<reference evidence="2" key="2">
    <citation type="submission" date="2020-08" db="EMBL/GenBank/DDBJ databases">
        <authorList>
            <person name="Chen M."/>
            <person name="Teng W."/>
            <person name="Zhao L."/>
            <person name="Hu C."/>
            <person name="Zhou Y."/>
            <person name="Han B."/>
            <person name="Song L."/>
            <person name="Shu W."/>
        </authorList>
    </citation>
    <scope>NUCLEOTIDE SEQUENCE</scope>
    <source>
        <strain evidence="2">FACHB-1375</strain>
    </source>
</reference>
<comment type="caution">
    <text evidence="2">The sequence shown here is derived from an EMBL/GenBank/DDBJ whole genome shotgun (WGS) entry which is preliminary data.</text>
</comment>
<keyword evidence="3" id="KW-1185">Reference proteome</keyword>
<dbReference type="GO" id="GO:0005737">
    <property type="term" value="C:cytoplasm"/>
    <property type="evidence" value="ECO:0007669"/>
    <property type="project" value="GOC"/>
</dbReference>
<reference evidence="2" key="1">
    <citation type="journal article" date="2015" name="ISME J.">
        <title>Draft Genome Sequence of Streptomyces incarnatus NRRL8089, which Produces the Nucleoside Antibiotic Sinefungin.</title>
        <authorList>
            <person name="Oshima K."/>
            <person name="Hattori M."/>
            <person name="Shimizu H."/>
            <person name="Fukuda K."/>
            <person name="Nemoto M."/>
            <person name="Inagaki K."/>
            <person name="Tamura T."/>
        </authorList>
    </citation>
    <scope>NUCLEOTIDE SEQUENCE</scope>
    <source>
        <strain evidence="2">FACHB-1375</strain>
    </source>
</reference>
<dbReference type="Proteomes" id="UP000641646">
    <property type="component" value="Unassembled WGS sequence"/>
</dbReference>
<proteinExistence type="predicted"/>
<dbReference type="AlphaFoldDB" id="A0A926ZG34"/>
<dbReference type="PANTHER" id="PTHR34009">
    <property type="entry name" value="PROTEIN STAR"/>
    <property type="match status" value="1"/>
</dbReference>
<protein>
    <submittedName>
        <fullName evidence="2">FkbM family methyltransferase</fullName>
    </submittedName>
</protein>
<dbReference type="GO" id="GO:0016197">
    <property type="term" value="P:endosomal transport"/>
    <property type="evidence" value="ECO:0007669"/>
    <property type="project" value="TreeGrafter"/>
</dbReference>
<feature type="domain" description="Methyltransferase FkbM" evidence="1">
    <location>
        <begin position="51"/>
        <end position="209"/>
    </location>
</feature>
<keyword evidence="2" id="KW-0808">Transferase</keyword>
<dbReference type="EMBL" id="JACJPW010000022">
    <property type="protein sequence ID" value="MBD2181535.1"/>
    <property type="molecule type" value="Genomic_DNA"/>
</dbReference>